<dbReference type="NCBIfam" id="TIGR00398">
    <property type="entry name" value="metG"/>
    <property type="match status" value="1"/>
</dbReference>
<dbReference type="InterPro" id="IPR023457">
    <property type="entry name" value="Met-tRNA_synth_2"/>
</dbReference>
<dbReference type="CDD" id="cd00814">
    <property type="entry name" value="MetRS_core"/>
    <property type="match status" value="1"/>
</dbReference>
<evidence type="ECO:0000256" key="9">
    <source>
        <dbReference type="ARBA" id="ARBA00030904"/>
    </source>
</evidence>
<dbReference type="GO" id="GO:0004825">
    <property type="term" value="F:methionine-tRNA ligase activity"/>
    <property type="evidence" value="ECO:0007669"/>
    <property type="project" value="UniProtKB-EC"/>
</dbReference>
<evidence type="ECO:0000259" key="11">
    <source>
        <dbReference type="Pfam" id="PF09334"/>
    </source>
</evidence>
<proteinExistence type="inferred from homology"/>
<keyword evidence="4 10" id="KW-0436">Ligase</keyword>
<comment type="function">
    <text evidence="1">Is required not only for elongation of protein synthesis but also for the initiation of all mRNA translation through initiator tRNA(fMet) aminoacylation.</text>
</comment>
<dbReference type="PRINTS" id="PR01041">
    <property type="entry name" value="TRNASYNTHMET"/>
</dbReference>
<dbReference type="InterPro" id="IPR015413">
    <property type="entry name" value="Methionyl/Leucyl_tRNA_Synth"/>
</dbReference>
<dbReference type="InterPro" id="IPR033911">
    <property type="entry name" value="MetRS_core"/>
</dbReference>
<gene>
    <name evidence="12" type="ORF">A3H70_04020</name>
</gene>
<dbReference type="GO" id="GO:0005524">
    <property type="term" value="F:ATP binding"/>
    <property type="evidence" value="ECO:0007669"/>
    <property type="project" value="UniProtKB-KW"/>
</dbReference>
<dbReference type="Gene3D" id="3.40.50.620">
    <property type="entry name" value="HUPs"/>
    <property type="match status" value="1"/>
</dbReference>
<evidence type="ECO:0000256" key="3">
    <source>
        <dbReference type="ARBA" id="ARBA00018753"/>
    </source>
</evidence>
<dbReference type="EC" id="6.1.1.10" evidence="2"/>
<evidence type="ECO:0000256" key="2">
    <source>
        <dbReference type="ARBA" id="ARBA00012838"/>
    </source>
</evidence>
<comment type="caution">
    <text evidence="12">The sequence shown here is derived from an EMBL/GenBank/DDBJ whole genome shotgun (WGS) entry which is preliminary data.</text>
</comment>
<keyword evidence="8 10" id="KW-0030">Aminoacyl-tRNA synthetase</keyword>
<accession>A0A1G2BRM2</accession>
<feature type="domain" description="Methionyl/Leucyl tRNA synthetase" evidence="11">
    <location>
        <begin position="147"/>
        <end position="353"/>
    </location>
</feature>
<dbReference type="Proteomes" id="UP000178109">
    <property type="component" value="Unassembled WGS sequence"/>
</dbReference>
<dbReference type="SUPFAM" id="SSF47323">
    <property type="entry name" value="Anticodon-binding domain of a subclass of class I aminoacyl-tRNA synthetases"/>
    <property type="match status" value="1"/>
</dbReference>
<keyword evidence="6 10" id="KW-0067">ATP-binding</keyword>
<comment type="similarity">
    <text evidence="10">Belongs to the class-I aminoacyl-tRNA synthetase family.</text>
</comment>
<dbReference type="Gene3D" id="2.170.220.10">
    <property type="match status" value="1"/>
</dbReference>
<evidence type="ECO:0000313" key="12">
    <source>
        <dbReference type="EMBL" id="OGY90867.1"/>
    </source>
</evidence>
<dbReference type="InterPro" id="IPR014729">
    <property type="entry name" value="Rossmann-like_a/b/a_fold"/>
</dbReference>
<dbReference type="PANTHER" id="PTHR43326">
    <property type="entry name" value="METHIONYL-TRNA SYNTHETASE"/>
    <property type="match status" value="1"/>
</dbReference>
<evidence type="ECO:0000256" key="8">
    <source>
        <dbReference type="ARBA" id="ARBA00023146"/>
    </source>
</evidence>
<dbReference type="AlphaFoldDB" id="A0A1G2BRM2"/>
<evidence type="ECO:0000256" key="4">
    <source>
        <dbReference type="ARBA" id="ARBA00022598"/>
    </source>
</evidence>
<dbReference type="InterPro" id="IPR014758">
    <property type="entry name" value="Met-tRNA_synth"/>
</dbReference>
<dbReference type="PANTHER" id="PTHR43326:SF1">
    <property type="entry name" value="METHIONINE--TRNA LIGASE, MITOCHONDRIAL"/>
    <property type="match status" value="1"/>
</dbReference>
<evidence type="ECO:0000256" key="5">
    <source>
        <dbReference type="ARBA" id="ARBA00022741"/>
    </source>
</evidence>
<dbReference type="Gene3D" id="1.10.730.10">
    <property type="entry name" value="Isoleucyl-tRNA Synthetase, Domain 1"/>
    <property type="match status" value="1"/>
</dbReference>
<keyword evidence="5 10" id="KW-0547">Nucleotide-binding</keyword>
<dbReference type="STRING" id="1798553.A3H70_04020"/>
<evidence type="ECO:0000256" key="6">
    <source>
        <dbReference type="ARBA" id="ARBA00022840"/>
    </source>
</evidence>
<dbReference type="InterPro" id="IPR009080">
    <property type="entry name" value="tRNAsynth_Ia_anticodon-bd"/>
</dbReference>
<dbReference type="Pfam" id="PF09334">
    <property type="entry name" value="tRNA-synt_1g"/>
    <property type="match status" value="1"/>
</dbReference>
<dbReference type="FunFam" id="2.170.220.10:FF:000003">
    <property type="entry name" value="Methionine--tRNA ligase"/>
    <property type="match status" value="1"/>
</dbReference>
<evidence type="ECO:0000256" key="10">
    <source>
        <dbReference type="RuleBase" id="RU363039"/>
    </source>
</evidence>
<dbReference type="SUPFAM" id="SSF52374">
    <property type="entry name" value="Nucleotidylyl transferase"/>
    <property type="match status" value="1"/>
</dbReference>
<evidence type="ECO:0000313" key="13">
    <source>
        <dbReference type="Proteomes" id="UP000178109"/>
    </source>
</evidence>
<dbReference type="EMBL" id="MHKO01000059">
    <property type="protein sequence ID" value="OGY90867.1"/>
    <property type="molecule type" value="Genomic_DNA"/>
</dbReference>
<keyword evidence="7 10" id="KW-0648">Protein biosynthesis</keyword>
<evidence type="ECO:0000256" key="1">
    <source>
        <dbReference type="ARBA" id="ARBA00003314"/>
    </source>
</evidence>
<organism evidence="12 13">
    <name type="scientific">Candidatus Komeilibacteria bacterium RIFCSPLOWO2_02_FULL_48_11</name>
    <dbReference type="NCBI Taxonomy" id="1798553"/>
    <lineage>
        <taxon>Bacteria</taxon>
        <taxon>Candidatus Komeiliibacteriota</taxon>
    </lineage>
</organism>
<sequence>MKFYITTPIYYVNAKPHLGHAYTTLAADVIARWRRLKGDDAFFLTGTDEHGAKVAEAASAAGQEPQTFADEVAGEFQQAWKNLNIEYSDFIRTTEPRHEKGVMAFLEVLKKNNALYEGEYRGLYCTGCENFITEKELVDGLCPAHKKKPQEVAEKNWFFKLSKYLAPVRRLINSDKLKIGPDSAKKEALGLLKQGLADFSVSREKVKWGIALPWDKSQTVYVWVDALLNYITARGYPNLSPGAWPADLQLMSKDILKFHAIYWPAMLLAAGLEPERELFAHGYFSINGQKMSKSLGNIIDPNDLVKEYGADGARYLILSQFPFGQDGDIKVEKFKEQYNADLANGIGNLASRVSNLIEKNFDGAFTKKEPRASSKDFDALLAENRIDEALKSVVEGFRELDKKIDREKLWSLVKEDKAKAGKILSDIANEILALAQKLAPVLPQTAQKIIKQFSAKQIKKGESLFPRK</sequence>
<protein>
    <recommendedName>
        <fullName evidence="3">Methionine--tRNA ligase</fullName>
        <ecNumber evidence="2">6.1.1.10</ecNumber>
    </recommendedName>
    <alternativeName>
        <fullName evidence="9">Methionyl-tRNA synthetase</fullName>
    </alternativeName>
</protein>
<name>A0A1G2BRM2_9BACT</name>
<evidence type="ECO:0000256" key="7">
    <source>
        <dbReference type="ARBA" id="ARBA00022917"/>
    </source>
</evidence>
<reference evidence="12 13" key="1">
    <citation type="journal article" date="2016" name="Nat. Commun.">
        <title>Thousands of microbial genomes shed light on interconnected biogeochemical processes in an aquifer system.</title>
        <authorList>
            <person name="Anantharaman K."/>
            <person name="Brown C.T."/>
            <person name="Hug L.A."/>
            <person name="Sharon I."/>
            <person name="Castelle C.J."/>
            <person name="Probst A.J."/>
            <person name="Thomas B.C."/>
            <person name="Singh A."/>
            <person name="Wilkins M.J."/>
            <person name="Karaoz U."/>
            <person name="Brodie E.L."/>
            <person name="Williams K.H."/>
            <person name="Hubbard S.S."/>
            <person name="Banfield J.F."/>
        </authorList>
    </citation>
    <scope>NUCLEOTIDE SEQUENCE [LARGE SCALE GENOMIC DNA]</scope>
</reference>
<dbReference type="GO" id="GO:0006431">
    <property type="term" value="P:methionyl-tRNA aminoacylation"/>
    <property type="evidence" value="ECO:0007669"/>
    <property type="project" value="InterPro"/>
</dbReference>